<dbReference type="Proteomes" id="UP000000445">
    <property type="component" value="Chromosome"/>
</dbReference>
<organism evidence="2 3">
    <name type="scientific">Thermotoga neapolitana (strain ATCC 49049 / DSM 4359 / NBRC 107923 / NS-E)</name>
    <dbReference type="NCBI Taxonomy" id="309803"/>
    <lineage>
        <taxon>Bacteria</taxon>
        <taxon>Thermotogati</taxon>
        <taxon>Thermotogota</taxon>
        <taxon>Thermotogae</taxon>
        <taxon>Thermotogales</taxon>
        <taxon>Thermotogaceae</taxon>
        <taxon>Thermotoga</taxon>
    </lineage>
</organism>
<keyword evidence="1" id="KW-1133">Transmembrane helix</keyword>
<keyword evidence="3" id="KW-1185">Reference proteome</keyword>
<evidence type="ECO:0000256" key="1">
    <source>
        <dbReference type="SAM" id="Phobius"/>
    </source>
</evidence>
<dbReference type="RefSeq" id="WP_015919726.1">
    <property type="nucleotide sequence ID" value="NC_011978.1"/>
</dbReference>
<sequence>MIERMFVKEVKENKVVVTKARTSACGSCPAKSICVSGNEINLEAEWNEKEQLKPGDEVIVDIPEYDPMKVSAIVYFVPLVIFAAVVITGYSLNWKDWLTFFSALGGVFVYYSLLRFRKKDKKPPRIIGKAT</sequence>
<evidence type="ECO:0000313" key="2">
    <source>
        <dbReference type="EMBL" id="ACM23411.1"/>
    </source>
</evidence>
<dbReference type="STRING" id="309803.CTN_1235"/>
<feature type="transmembrane region" description="Helical" evidence="1">
    <location>
        <begin position="72"/>
        <end position="91"/>
    </location>
</feature>
<feature type="transmembrane region" description="Helical" evidence="1">
    <location>
        <begin position="97"/>
        <end position="116"/>
    </location>
</feature>
<protein>
    <submittedName>
        <fullName evidence="2">Positive regulator of sigma E, RseC/MucC</fullName>
    </submittedName>
</protein>
<evidence type="ECO:0000313" key="3">
    <source>
        <dbReference type="Proteomes" id="UP000000445"/>
    </source>
</evidence>
<dbReference type="KEGG" id="tna:CTN_1235"/>
<name>B9K8X8_THENN</name>
<accession>B9K8X8</accession>
<proteinExistence type="predicted"/>
<gene>
    <name evidence="2" type="ordered locus">CTN_1235</name>
</gene>
<dbReference type="AlphaFoldDB" id="B9K8X8"/>
<dbReference type="EMBL" id="CP000916">
    <property type="protein sequence ID" value="ACM23411.1"/>
    <property type="molecule type" value="Genomic_DNA"/>
</dbReference>
<dbReference type="PANTHER" id="PTHR35867:SF1">
    <property type="entry name" value="PROTEIN RSEC"/>
    <property type="match status" value="1"/>
</dbReference>
<dbReference type="HOGENOM" id="CLU_124911_1_0_0"/>
<keyword evidence="1" id="KW-0812">Transmembrane</keyword>
<dbReference type="Pfam" id="PF04246">
    <property type="entry name" value="RseC_MucC"/>
    <property type="match status" value="1"/>
</dbReference>
<dbReference type="PANTHER" id="PTHR35867">
    <property type="entry name" value="PROTEIN RSEC"/>
    <property type="match status" value="1"/>
</dbReference>
<reference evidence="2 3" key="1">
    <citation type="journal article" date="2009" name="Biosci. Biotechnol. Biochem.">
        <title>WeGAS: a web-based microbial genome annotation system.</title>
        <authorList>
            <person name="Lee D."/>
            <person name="Seo H."/>
            <person name="Park C."/>
            <person name="Park K."/>
        </authorList>
    </citation>
    <scope>NUCLEOTIDE SEQUENCE [LARGE SCALE GENOMIC DNA]</scope>
    <source>
        <strain evidence="3">ATCC 49049 / DSM 4359 / NBRC 107923 / NS-E</strain>
    </source>
</reference>
<dbReference type="InterPro" id="IPR007359">
    <property type="entry name" value="SigmaE_reg_RseC_MucC"/>
</dbReference>
<dbReference type="eggNOG" id="COG3086">
    <property type="taxonomic scope" value="Bacteria"/>
</dbReference>
<keyword evidence="1" id="KW-0472">Membrane</keyword>